<dbReference type="InterPro" id="IPR001611">
    <property type="entry name" value="Leu-rich_rpt"/>
</dbReference>
<dbReference type="InterPro" id="IPR000483">
    <property type="entry name" value="Cys-rich_flank_reg_C"/>
</dbReference>
<dbReference type="SMART" id="SM00364">
    <property type="entry name" value="LRR_BAC"/>
    <property type="match status" value="5"/>
</dbReference>
<keyword evidence="3" id="KW-0964">Secreted</keyword>
<organism evidence="12 13">
    <name type="scientific">Octodon degus</name>
    <name type="common">Degu</name>
    <name type="synonym">Sciurus degus</name>
    <dbReference type="NCBI Taxonomy" id="10160"/>
    <lineage>
        <taxon>Eukaryota</taxon>
        <taxon>Metazoa</taxon>
        <taxon>Chordata</taxon>
        <taxon>Craniata</taxon>
        <taxon>Vertebrata</taxon>
        <taxon>Euteleostomi</taxon>
        <taxon>Mammalia</taxon>
        <taxon>Eutheria</taxon>
        <taxon>Euarchontoglires</taxon>
        <taxon>Glires</taxon>
        <taxon>Rodentia</taxon>
        <taxon>Hystricomorpha</taxon>
        <taxon>Octodontidae</taxon>
        <taxon>Octodon</taxon>
    </lineage>
</organism>
<dbReference type="RefSeq" id="XP_004644048.1">
    <property type="nucleotide sequence ID" value="XM_004643991.2"/>
</dbReference>
<dbReference type="GO" id="GO:0004180">
    <property type="term" value="F:carboxypeptidase activity"/>
    <property type="evidence" value="ECO:0007669"/>
    <property type="project" value="UniProtKB-KW"/>
</dbReference>
<dbReference type="FunCoup" id="A0A6P3FRX9">
    <property type="interactions" value="132"/>
</dbReference>
<dbReference type="PANTHER" id="PTHR45712:SF1">
    <property type="entry name" value="NEPHROCAN"/>
    <property type="match status" value="1"/>
</dbReference>
<keyword evidence="5 9" id="KW-0732">Signal</keyword>
<dbReference type="Proteomes" id="UP000515203">
    <property type="component" value="Unplaced"/>
</dbReference>
<evidence type="ECO:0000256" key="8">
    <source>
        <dbReference type="ARBA" id="ARBA00023180"/>
    </source>
</evidence>
<evidence type="ECO:0000256" key="5">
    <source>
        <dbReference type="ARBA" id="ARBA00022729"/>
    </source>
</evidence>
<dbReference type="OrthoDB" id="6363818at2759"/>
<protein>
    <submittedName>
        <fullName evidence="13">Carboxypeptidase N subunit 2</fullName>
    </submittedName>
</protein>
<comment type="subcellular location">
    <subcellularLocation>
        <location evidence="1">Secreted</location>
    </subcellularLocation>
</comment>
<dbReference type="AlphaFoldDB" id="A0A6P3FRX9"/>
<feature type="chain" id="PRO_5028115824" evidence="9">
    <location>
        <begin position="23"/>
        <end position="542"/>
    </location>
</feature>
<dbReference type="InterPro" id="IPR000372">
    <property type="entry name" value="LRRNT"/>
</dbReference>
<feature type="domain" description="LRRCT" evidence="11">
    <location>
        <begin position="396"/>
        <end position="447"/>
    </location>
</feature>
<evidence type="ECO:0000256" key="9">
    <source>
        <dbReference type="SAM" id="SignalP"/>
    </source>
</evidence>
<gene>
    <name evidence="13" type="primary">Cpn2</name>
</gene>
<evidence type="ECO:0000256" key="7">
    <source>
        <dbReference type="ARBA" id="ARBA00023157"/>
    </source>
</evidence>
<dbReference type="GO" id="GO:0005576">
    <property type="term" value="C:extracellular region"/>
    <property type="evidence" value="ECO:0007669"/>
    <property type="project" value="UniProtKB-SubCell"/>
</dbReference>
<evidence type="ECO:0000256" key="1">
    <source>
        <dbReference type="ARBA" id="ARBA00004613"/>
    </source>
</evidence>
<evidence type="ECO:0000256" key="4">
    <source>
        <dbReference type="ARBA" id="ARBA00022614"/>
    </source>
</evidence>
<keyword evidence="13" id="KW-0378">Hydrolase</keyword>
<dbReference type="FunFam" id="3.80.10.10:FF:000002">
    <property type="entry name" value="Slit guidance ligand 2"/>
    <property type="match status" value="1"/>
</dbReference>
<keyword evidence="2" id="KW-0217">Developmental protein</keyword>
<keyword evidence="8" id="KW-0325">Glycoprotein</keyword>
<dbReference type="Gene3D" id="3.80.10.10">
    <property type="entry name" value="Ribonuclease Inhibitor"/>
    <property type="match status" value="2"/>
</dbReference>
<keyword evidence="13" id="KW-0645">Protease</keyword>
<evidence type="ECO:0000313" key="12">
    <source>
        <dbReference type="Proteomes" id="UP000515203"/>
    </source>
</evidence>
<keyword evidence="4" id="KW-0433">Leucine-rich repeat</keyword>
<evidence type="ECO:0000259" key="10">
    <source>
        <dbReference type="SMART" id="SM00013"/>
    </source>
</evidence>
<keyword evidence="13" id="KW-0121">Carboxypeptidase</keyword>
<dbReference type="InterPro" id="IPR032675">
    <property type="entry name" value="LRR_dom_sf"/>
</dbReference>
<dbReference type="CTD" id="1370"/>
<evidence type="ECO:0000256" key="2">
    <source>
        <dbReference type="ARBA" id="ARBA00022473"/>
    </source>
</evidence>
<dbReference type="Pfam" id="PF00560">
    <property type="entry name" value="LRR_1"/>
    <property type="match status" value="1"/>
</dbReference>
<dbReference type="Pfam" id="PF13855">
    <property type="entry name" value="LRR_8"/>
    <property type="match status" value="3"/>
</dbReference>
<dbReference type="GeneID" id="101565323"/>
<keyword evidence="6" id="KW-0677">Repeat</keyword>
<keyword evidence="7" id="KW-1015">Disulfide bond</keyword>
<dbReference type="SUPFAM" id="SSF52058">
    <property type="entry name" value="L domain-like"/>
    <property type="match status" value="1"/>
</dbReference>
<evidence type="ECO:0000313" key="13">
    <source>
        <dbReference type="RefSeq" id="XP_004644048.1"/>
    </source>
</evidence>
<dbReference type="PANTHER" id="PTHR45712">
    <property type="entry name" value="AGAP008170-PA"/>
    <property type="match status" value="1"/>
</dbReference>
<keyword evidence="12" id="KW-1185">Reference proteome</keyword>
<proteinExistence type="predicted"/>
<sequence>MTPAGAWLCWASLLLLSRPSQSCPLGCDCFVHEVFCSDDKLAVIPPDIPPDTTDLVFVETAFTEVAPWAFGGSPNLTKLVFLNTQLRSFRPDAFVGLSQLRDLEVTGSTFNLSGNTFANLTSLGQLTLSFDKLYSLPKDLFLGLDTLESLQLQGNQLRTLPWGIFRSLRRLKSLNLGQNHLEWLPGGLLHPLSGLRFLRLSDNQLSQGLPRGIFATLRSLEELFLDSSALRELPPELFSGLFRLERLWLQHNAISHLPPTVFSDLGSLTSLSLQGNALRTLPADLFTHTPHLLSLSLSHNQLVTIAEGAFTNLSSLVSLTLSHNAIVQLPAGVFRDLQGLVKLYLGSNNLTALPPGLFHNLSSLELLNLSQNQLSTLPEGLFSTNHNLFNLALHGNPWQCDCHLAWLSSWLHVWSDPLLHINAYCAGPAYLRGQLMPSLKEEQLVCPASGHLGLDHRVVGGGWGSEAEDKAAWSRCTYSNAEGTVVLSCDEAQCRWLSVQLSPRQGEGFLDMRPNATQGWDLRSSCGSVRVTVSIEPLAAGP</sequence>
<dbReference type="SMART" id="SM00013">
    <property type="entry name" value="LRRNT"/>
    <property type="match status" value="1"/>
</dbReference>
<dbReference type="InParanoid" id="A0A6P3FRX9"/>
<dbReference type="SMART" id="SM00369">
    <property type="entry name" value="LRR_TYP"/>
    <property type="match status" value="11"/>
</dbReference>
<dbReference type="PROSITE" id="PS51450">
    <property type="entry name" value="LRR"/>
    <property type="match status" value="2"/>
</dbReference>
<feature type="signal peptide" evidence="9">
    <location>
        <begin position="1"/>
        <end position="22"/>
    </location>
</feature>
<dbReference type="InterPro" id="IPR003591">
    <property type="entry name" value="Leu-rich_rpt_typical-subtyp"/>
</dbReference>
<name>A0A6P3FRX9_OCTDE</name>
<evidence type="ECO:0000256" key="6">
    <source>
        <dbReference type="ARBA" id="ARBA00022737"/>
    </source>
</evidence>
<dbReference type="FunFam" id="3.80.10.10:FF:000549">
    <property type="entry name" value="Carboxypeptidase N subunit 2"/>
    <property type="match status" value="1"/>
</dbReference>
<dbReference type="InterPro" id="IPR050333">
    <property type="entry name" value="SLRP"/>
</dbReference>
<evidence type="ECO:0000256" key="3">
    <source>
        <dbReference type="ARBA" id="ARBA00022525"/>
    </source>
</evidence>
<dbReference type="SMART" id="SM00082">
    <property type="entry name" value="LRRCT"/>
    <property type="match status" value="1"/>
</dbReference>
<feature type="domain" description="LRRNT" evidence="10">
    <location>
        <begin position="22"/>
        <end position="54"/>
    </location>
</feature>
<reference evidence="13" key="1">
    <citation type="submission" date="2025-08" db="UniProtKB">
        <authorList>
            <consortium name="RefSeq"/>
        </authorList>
    </citation>
    <scope>IDENTIFICATION</scope>
</reference>
<accession>A0A6P3FRX9</accession>
<evidence type="ECO:0000259" key="11">
    <source>
        <dbReference type="SMART" id="SM00082"/>
    </source>
</evidence>
<dbReference type="GO" id="GO:0007399">
    <property type="term" value="P:nervous system development"/>
    <property type="evidence" value="ECO:0007669"/>
    <property type="project" value="UniProtKB-ARBA"/>
</dbReference>